<accession>A0A9W8NG00</accession>
<organism evidence="13 14">
    <name type="scientific">Xylaria arbuscula</name>
    <dbReference type="NCBI Taxonomy" id="114810"/>
    <lineage>
        <taxon>Eukaryota</taxon>
        <taxon>Fungi</taxon>
        <taxon>Dikarya</taxon>
        <taxon>Ascomycota</taxon>
        <taxon>Pezizomycotina</taxon>
        <taxon>Sordariomycetes</taxon>
        <taxon>Xylariomycetidae</taxon>
        <taxon>Xylariales</taxon>
        <taxon>Xylariaceae</taxon>
        <taxon>Xylaria</taxon>
    </lineage>
</organism>
<dbReference type="InterPro" id="IPR027417">
    <property type="entry name" value="P-loop_NTPase"/>
</dbReference>
<dbReference type="GO" id="GO:0003677">
    <property type="term" value="F:DNA binding"/>
    <property type="evidence" value="ECO:0007669"/>
    <property type="project" value="UniProtKB-KW"/>
</dbReference>
<dbReference type="InterPro" id="IPR038718">
    <property type="entry name" value="SNF2-like_sf"/>
</dbReference>
<evidence type="ECO:0000313" key="13">
    <source>
        <dbReference type="EMBL" id="KAJ3573651.1"/>
    </source>
</evidence>
<feature type="compositionally biased region" description="Basic residues" evidence="10">
    <location>
        <begin position="1849"/>
        <end position="1860"/>
    </location>
</feature>
<dbReference type="PROSITE" id="PS51192">
    <property type="entry name" value="HELICASE_ATP_BIND_1"/>
    <property type="match status" value="1"/>
</dbReference>
<keyword evidence="6" id="KW-0067">ATP-binding</keyword>
<dbReference type="InterPro" id="IPR000330">
    <property type="entry name" value="SNF2_N"/>
</dbReference>
<evidence type="ECO:0000256" key="5">
    <source>
        <dbReference type="ARBA" id="ARBA00022806"/>
    </source>
</evidence>
<keyword evidence="9" id="KW-0175">Coiled coil</keyword>
<keyword evidence="5" id="KW-0347">Helicase</keyword>
<evidence type="ECO:0000256" key="6">
    <source>
        <dbReference type="ARBA" id="ARBA00022840"/>
    </source>
</evidence>
<evidence type="ECO:0000256" key="8">
    <source>
        <dbReference type="ARBA" id="ARBA00023242"/>
    </source>
</evidence>
<dbReference type="SUPFAM" id="SSF52540">
    <property type="entry name" value="P-loop containing nucleoside triphosphate hydrolases"/>
    <property type="match status" value="2"/>
</dbReference>
<dbReference type="InterPro" id="IPR056026">
    <property type="entry name" value="DUF7607"/>
</dbReference>
<dbReference type="CDD" id="cd18793">
    <property type="entry name" value="SF2_C_SNF"/>
    <property type="match status" value="1"/>
</dbReference>
<dbReference type="SMART" id="SM00487">
    <property type="entry name" value="DEXDc"/>
    <property type="match status" value="1"/>
</dbReference>
<dbReference type="InterPro" id="IPR014001">
    <property type="entry name" value="Helicase_ATP-bd"/>
</dbReference>
<keyword evidence="8" id="KW-0539">Nucleus</keyword>
<evidence type="ECO:0000256" key="7">
    <source>
        <dbReference type="ARBA" id="ARBA00023125"/>
    </source>
</evidence>
<gene>
    <name evidence="13" type="ORF">NPX13_g4623</name>
</gene>
<keyword evidence="3" id="KW-0547">Nucleotide-binding</keyword>
<feature type="compositionally biased region" description="Polar residues" evidence="10">
    <location>
        <begin position="505"/>
        <end position="514"/>
    </location>
</feature>
<keyword evidence="4" id="KW-0378">Hydrolase</keyword>
<dbReference type="Pfam" id="PF24580">
    <property type="entry name" value="DUF7607"/>
    <property type="match status" value="1"/>
</dbReference>
<evidence type="ECO:0000256" key="10">
    <source>
        <dbReference type="SAM" id="MobiDB-lite"/>
    </source>
</evidence>
<protein>
    <submittedName>
        <fullName evidence="13">Uncharacterized protein</fullName>
    </submittedName>
</protein>
<feature type="compositionally biased region" description="Acidic residues" evidence="10">
    <location>
        <begin position="718"/>
        <end position="729"/>
    </location>
</feature>
<dbReference type="InterPro" id="IPR044574">
    <property type="entry name" value="ARIP4-like"/>
</dbReference>
<feature type="compositionally biased region" description="Basic and acidic residues" evidence="10">
    <location>
        <begin position="1788"/>
        <end position="1804"/>
    </location>
</feature>
<dbReference type="VEuPathDB" id="FungiDB:F4678DRAFT_210295"/>
<feature type="region of interest" description="Disordered" evidence="10">
    <location>
        <begin position="1527"/>
        <end position="1578"/>
    </location>
</feature>
<feature type="region of interest" description="Disordered" evidence="10">
    <location>
        <begin position="440"/>
        <end position="462"/>
    </location>
</feature>
<dbReference type="GO" id="GO:0005524">
    <property type="term" value="F:ATP binding"/>
    <property type="evidence" value="ECO:0007669"/>
    <property type="project" value="UniProtKB-KW"/>
</dbReference>
<dbReference type="InterPro" id="IPR049730">
    <property type="entry name" value="SNF2/RAD54-like_C"/>
</dbReference>
<feature type="coiled-coil region" evidence="9">
    <location>
        <begin position="372"/>
        <end position="399"/>
    </location>
</feature>
<dbReference type="InterPro" id="IPR013761">
    <property type="entry name" value="SAM/pointed_sf"/>
</dbReference>
<evidence type="ECO:0000256" key="3">
    <source>
        <dbReference type="ARBA" id="ARBA00022741"/>
    </source>
</evidence>
<dbReference type="InterPro" id="IPR001650">
    <property type="entry name" value="Helicase_C-like"/>
</dbReference>
<feature type="domain" description="Helicase ATP-binding" evidence="11">
    <location>
        <begin position="828"/>
        <end position="1016"/>
    </location>
</feature>
<feature type="compositionally biased region" description="Basic and acidic residues" evidence="10">
    <location>
        <begin position="746"/>
        <end position="768"/>
    </location>
</feature>
<dbReference type="Pfam" id="PF00271">
    <property type="entry name" value="Helicase_C"/>
    <property type="match status" value="1"/>
</dbReference>
<comment type="caution">
    <text evidence="13">The sequence shown here is derived from an EMBL/GenBank/DDBJ whole genome shotgun (WGS) entry which is preliminary data.</text>
</comment>
<dbReference type="Gene3D" id="3.40.50.300">
    <property type="entry name" value="P-loop containing nucleotide triphosphate hydrolases"/>
    <property type="match status" value="1"/>
</dbReference>
<keyword evidence="7" id="KW-0238">DNA-binding</keyword>
<name>A0A9W8NG00_9PEZI</name>
<dbReference type="PANTHER" id="PTHR45797:SF1">
    <property type="entry name" value="HELICASE ARIP4"/>
    <property type="match status" value="1"/>
</dbReference>
<comment type="subcellular location">
    <subcellularLocation>
        <location evidence="1">Nucleus</location>
    </subcellularLocation>
</comment>
<dbReference type="Gene3D" id="1.10.150.50">
    <property type="entry name" value="Transcription Factor, Ets-1"/>
    <property type="match status" value="1"/>
</dbReference>
<evidence type="ECO:0000256" key="1">
    <source>
        <dbReference type="ARBA" id="ARBA00004123"/>
    </source>
</evidence>
<keyword evidence="14" id="KW-1185">Reference proteome</keyword>
<sequence length="1860" mass="210358">MGDPWDWDVDRVVQEFCTANRSWHPSSTPLKLPPLDQLEEAIREHQVDGEVLLTYDQAELCKDLGIKILKHKSTFKNAIQNIRLLSSRYRVHRKRQASEFEDTEDSTSGAEVLDVVQVKDASKGQITEIRPEGTSSEHVLASKGSDVTVANEQPAKRRKITPTLITTSVDPNRNRKIPTEADTVFLTPELRLGRTEVESAHELSHALGNGAYLGGKSVTRFDIVDFDAFNEPYSSPDGDKQLNIVSTSRLIPGRMIQTHRWLKRRLLRRTTSRRTGFAKSDIVPGSNDPDHEKVLPLYGDSDDDIEYDSDTWREIEAEQIEKDQKSLPQGLTTEEIGSTIDRVIKEMVSEWRSTKLPKYTSKANRIWNDARKSGLKEAMDRARRELRRLDTRIEKLIETTHKNEYRNVKELEPLLSNFEVSVCDREYHLWLVDLLTSPSEPTKVKQHNESTKRPPKQQLDLAEDEEILTSESEDLNDFIVDDFNDDDDEHPFVTDNDQNEPDQNEVMSSRTPETPSRIRFAKVPEKTAGMTPKETRPVVIDLTTPPNPKRHIIRLKDGRLSSTVSTKSTQQIIASSPLMMPVTDLESAEQKVATTLETVDQTYIDAIFSIIRCCEPQDVWLDLVAPALEREWPIAPYNTHIKKDGLSAYTLIRLFETYRDGVVRKLKRYRNADEKQKARIRGLYKDHSQEWDAFIKPSTSLLGAESEDETDPGSLSEVTDDDPSQDDADGPQSDKKRKKKRRPVLRNREAAMARGRDQAFAKEQESRRKQLRERLATLGSTALGSQHGRLIVNESKDNDQGFIYINDDIAYRIKQHQIEGVRFMWDQIVVAKERQGCLLAHTMGLGKTMQVITLLVTINEASRSDDPTVVAQIPEEMRRSQTLILCPATLVNNWMDEILTWLPQNHGLGNLLKVDAVMGGEDRIRILQKWAGEGGILIIGYHLFKIFVEDGVMRDTLLEQPNIIIADEAHMMKNPKSSTHIATAKFKSLSRVALTGSPLANNVEEYYAMINWVAPNYLGDIREFRSEYANPIKDGLQAESTTHDRRRALRMLRVLKSEVAAKVSRKTIAVLKQGIPDKTEFVITVPLTPVQRQAYEMFIEFHRNGQSESSKVPQFAIHDLGLICASPLIFMEKLKEKLKSKGNKSSNKTETSTLPQQLVSDEMTLLRSAMREVKDDITLSWKVLLLLEILHQCKEVGDHVLLFSHSKVALDYLENVLHMKRHSFMRLDGDTEMSERQNRVKRFNKGSKDIFLISTKAGALGLNITGANRVIIFDAQFNPQNEQQAVGRAYRIGQTKPVCVYRFVCGGTCEEKLLHQAIWKIQLASRVVDKKNFVKKAPQLARVWDMPDEPKQEELDHLLGKDVVLDALLRDKDSRQGLRAIQMMDVFEEEAVEDAELLPEDISLANNIIQANEARRTGQPVPAHVSAALAELGAISYGYDIISSGQPSSFGLPTAIHPFSQSTNIRLLAEGQTVQSIPPLMMPLMGHGSHDTRPPSSLTPMQLQGAEVHIRHSASNPNIIPRQNYDEVQTSQDHQRVPQQHSSNNPLNGVQTQQDARVLSNPSTSRNSETSVDPKLNSLTGIQNPTCLLPVQLRGAEVHIRSPVMNSNAGPDTADPDWTSLATVQTDLDRAFHTVTSFPDQQTRSRVSLDVSKAIWDAIQHIPVDDQVAMKWAVKRAVSHDRFVEGICMSLISLRTLGQLTPAGIDRQVKMWKAEAPSVWEKKRRAWITQSPSRDPEHLQNALHRLSVAAHHDAATRHPDDSKSYRLDDHEALQAVFDRRQQKVRRLEDQEAVRAVAERRKAKESPTQSSEANKNPRLPRWAKDVVRQAHIPAPSSSVPPRASPPPLKGPHRPQPRTPFK</sequence>
<comment type="similarity">
    <text evidence="2">Belongs to the SNF2/RAD54 helicase family.</text>
</comment>
<dbReference type="Pfam" id="PF00176">
    <property type="entry name" value="SNF2-rel_dom"/>
    <property type="match status" value="1"/>
</dbReference>
<dbReference type="Proteomes" id="UP001148614">
    <property type="component" value="Unassembled WGS sequence"/>
</dbReference>
<dbReference type="SUPFAM" id="SSF47769">
    <property type="entry name" value="SAM/Pointed domain"/>
    <property type="match status" value="1"/>
</dbReference>
<feature type="compositionally biased region" description="Basic and acidic residues" evidence="10">
    <location>
        <begin position="442"/>
        <end position="452"/>
    </location>
</feature>
<evidence type="ECO:0000256" key="9">
    <source>
        <dbReference type="SAM" id="Coils"/>
    </source>
</evidence>
<evidence type="ECO:0000256" key="4">
    <source>
        <dbReference type="ARBA" id="ARBA00022801"/>
    </source>
</evidence>
<feature type="region of interest" description="Disordered" evidence="10">
    <location>
        <begin position="1788"/>
        <end position="1860"/>
    </location>
</feature>
<feature type="domain" description="Helicase C-terminal" evidence="12">
    <location>
        <begin position="1185"/>
        <end position="1339"/>
    </location>
</feature>
<evidence type="ECO:0000259" key="11">
    <source>
        <dbReference type="PROSITE" id="PS51192"/>
    </source>
</evidence>
<dbReference type="EMBL" id="JANPWZ010000667">
    <property type="protein sequence ID" value="KAJ3573651.1"/>
    <property type="molecule type" value="Genomic_DNA"/>
</dbReference>
<dbReference type="Gene3D" id="3.40.50.10810">
    <property type="entry name" value="Tandem AAA-ATPase domain"/>
    <property type="match status" value="1"/>
</dbReference>
<feature type="region of interest" description="Disordered" evidence="10">
    <location>
        <begin position="278"/>
        <end position="299"/>
    </location>
</feature>
<evidence type="ECO:0000259" key="12">
    <source>
        <dbReference type="PROSITE" id="PS51194"/>
    </source>
</evidence>
<dbReference type="GO" id="GO:0004386">
    <property type="term" value="F:helicase activity"/>
    <property type="evidence" value="ECO:0007669"/>
    <property type="project" value="UniProtKB-KW"/>
</dbReference>
<evidence type="ECO:0000256" key="2">
    <source>
        <dbReference type="ARBA" id="ARBA00007025"/>
    </source>
</evidence>
<reference evidence="13" key="1">
    <citation type="submission" date="2022-07" db="EMBL/GenBank/DDBJ databases">
        <title>Genome Sequence of Xylaria arbuscula.</title>
        <authorList>
            <person name="Buettner E."/>
        </authorList>
    </citation>
    <scope>NUCLEOTIDE SEQUENCE</scope>
    <source>
        <strain evidence="13">VT107</strain>
    </source>
</reference>
<dbReference type="PROSITE" id="PS51194">
    <property type="entry name" value="HELICASE_CTER"/>
    <property type="match status" value="1"/>
</dbReference>
<dbReference type="SMART" id="SM00490">
    <property type="entry name" value="HELICc"/>
    <property type="match status" value="1"/>
</dbReference>
<dbReference type="GO" id="GO:0016887">
    <property type="term" value="F:ATP hydrolysis activity"/>
    <property type="evidence" value="ECO:0007669"/>
    <property type="project" value="InterPro"/>
</dbReference>
<evidence type="ECO:0000313" key="14">
    <source>
        <dbReference type="Proteomes" id="UP001148614"/>
    </source>
</evidence>
<feature type="region of interest" description="Disordered" evidence="10">
    <location>
        <begin position="483"/>
        <end position="515"/>
    </location>
</feature>
<feature type="region of interest" description="Disordered" evidence="10">
    <location>
        <begin position="702"/>
        <end position="768"/>
    </location>
</feature>
<proteinExistence type="inferred from homology"/>
<feature type="compositionally biased region" description="Basic residues" evidence="10">
    <location>
        <begin position="735"/>
        <end position="745"/>
    </location>
</feature>
<dbReference type="CDD" id="cd18007">
    <property type="entry name" value="DEXHc_ATRX-like"/>
    <property type="match status" value="1"/>
</dbReference>
<dbReference type="PANTHER" id="PTHR45797">
    <property type="entry name" value="RAD54-LIKE"/>
    <property type="match status" value="1"/>
</dbReference>
<dbReference type="GO" id="GO:0005634">
    <property type="term" value="C:nucleus"/>
    <property type="evidence" value="ECO:0007669"/>
    <property type="project" value="UniProtKB-SubCell"/>
</dbReference>